<organism evidence="3 4">
    <name type="scientific">Motilibacter rhizosphaerae</name>
    <dbReference type="NCBI Taxonomy" id="598652"/>
    <lineage>
        <taxon>Bacteria</taxon>
        <taxon>Bacillati</taxon>
        <taxon>Actinomycetota</taxon>
        <taxon>Actinomycetes</taxon>
        <taxon>Motilibacterales</taxon>
        <taxon>Motilibacteraceae</taxon>
        <taxon>Motilibacter</taxon>
    </lineage>
</organism>
<feature type="transmembrane region" description="Helical" evidence="2">
    <location>
        <begin position="89"/>
        <end position="120"/>
    </location>
</feature>
<evidence type="ECO:0008006" key="5">
    <source>
        <dbReference type="Google" id="ProtNLM"/>
    </source>
</evidence>
<feature type="compositionally biased region" description="Pro residues" evidence="1">
    <location>
        <begin position="9"/>
        <end position="18"/>
    </location>
</feature>
<comment type="caution">
    <text evidence="3">The sequence shown here is derived from an EMBL/GenBank/DDBJ whole genome shotgun (WGS) entry which is preliminary data.</text>
</comment>
<evidence type="ECO:0000256" key="2">
    <source>
        <dbReference type="SAM" id="Phobius"/>
    </source>
</evidence>
<feature type="compositionally biased region" description="Pro residues" evidence="1">
    <location>
        <begin position="28"/>
        <end position="44"/>
    </location>
</feature>
<name>A0A4Q7NTA1_9ACTN</name>
<dbReference type="EMBL" id="SGXD01000002">
    <property type="protein sequence ID" value="RZS90295.1"/>
    <property type="molecule type" value="Genomic_DNA"/>
</dbReference>
<dbReference type="Proteomes" id="UP000293638">
    <property type="component" value="Unassembled WGS sequence"/>
</dbReference>
<keyword evidence="4" id="KW-1185">Reference proteome</keyword>
<sequence length="195" mass="19887">MADQHENPPADPWAPPPEGSQAGQPGAPARPPAAPSPWAAPPAGGPQRTGQHQSGQHRTGQHRTSGAPRRPASGSDGSADVGPEARTGILLGALGLLTVFDPAVGLAFGLGSAVLGALAVRAARRSSHGMGVAITAAAMGAGLTLVSLTLLLVARLPEYRDYRACLDRAQTHTAQQVCERDFSRSPVLGGLGPRR</sequence>
<proteinExistence type="predicted"/>
<evidence type="ECO:0000313" key="4">
    <source>
        <dbReference type="Proteomes" id="UP000293638"/>
    </source>
</evidence>
<protein>
    <recommendedName>
        <fullName evidence="5">DUF4190 domain-containing protein</fullName>
    </recommendedName>
</protein>
<feature type="region of interest" description="Disordered" evidence="1">
    <location>
        <begin position="1"/>
        <end position="81"/>
    </location>
</feature>
<gene>
    <name evidence="3" type="ORF">EV189_2080</name>
</gene>
<keyword evidence="2" id="KW-1133">Transmembrane helix</keyword>
<keyword evidence="2" id="KW-0472">Membrane</keyword>
<evidence type="ECO:0000313" key="3">
    <source>
        <dbReference type="EMBL" id="RZS90295.1"/>
    </source>
</evidence>
<dbReference type="AlphaFoldDB" id="A0A4Q7NTA1"/>
<reference evidence="3 4" key="1">
    <citation type="submission" date="2019-02" db="EMBL/GenBank/DDBJ databases">
        <title>Genomic Encyclopedia of Type Strains, Phase IV (KMG-IV): sequencing the most valuable type-strain genomes for metagenomic binning, comparative biology and taxonomic classification.</title>
        <authorList>
            <person name="Goeker M."/>
        </authorList>
    </citation>
    <scope>NUCLEOTIDE SEQUENCE [LARGE SCALE GENOMIC DNA]</scope>
    <source>
        <strain evidence="3 4">DSM 45622</strain>
    </source>
</reference>
<dbReference type="RefSeq" id="WP_130492771.1">
    <property type="nucleotide sequence ID" value="NZ_SGXD01000002.1"/>
</dbReference>
<feature type="compositionally biased region" description="Polar residues" evidence="1">
    <location>
        <begin position="48"/>
        <end position="64"/>
    </location>
</feature>
<keyword evidence="2" id="KW-0812">Transmembrane</keyword>
<accession>A0A4Q7NTA1</accession>
<evidence type="ECO:0000256" key="1">
    <source>
        <dbReference type="SAM" id="MobiDB-lite"/>
    </source>
</evidence>
<feature type="transmembrane region" description="Helical" evidence="2">
    <location>
        <begin position="132"/>
        <end position="154"/>
    </location>
</feature>